<accession>A0A9D3VQC8</accession>
<comment type="caution">
    <text evidence="1">The sequence shown here is derived from an EMBL/GenBank/DDBJ whole genome shotgun (WGS) entry which is preliminary data.</text>
</comment>
<protein>
    <submittedName>
        <fullName evidence="1">Uncharacterized protein</fullName>
    </submittedName>
</protein>
<dbReference type="Proteomes" id="UP000828251">
    <property type="component" value="Unassembled WGS sequence"/>
</dbReference>
<gene>
    <name evidence="1" type="ORF">J1N35_018881</name>
</gene>
<evidence type="ECO:0000313" key="1">
    <source>
        <dbReference type="EMBL" id="KAH1091624.1"/>
    </source>
</evidence>
<keyword evidence="2" id="KW-1185">Reference proteome</keyword>
<dbReference type="AlphaFoldDB" id="A0A9D3VQC8"/>
<organism evidence="1 2">
    <name type="scientific">Gossypium stocksii</name>
    <dbReference type="NCBI Taxonomy" id="47602"/>
    <lineage>
        <taxon>Eukaryota</taxon>
        <taxon>Viridiplantae</taxon>
        <taxon>Streptophyta</taxon>
        <taxon>Embryophyta</taxon>
        <taxon>Tracheophyta</taxon>
        <taxon>Spermatophyta</taxon>
        <taxon>Magnoliopsida</taxon>
        <taxon>eudicotyledons</taxon>
        <taxon>Gunneridae</taxon>
        <taxon>Pentapetalae</taxon>
        <taxon>rosids</taxon>
        <taxon>malvids</taxon>
        <taxon>Malvales</taxon>
        <taxon>Malvaceae</taxon>
        <taxon>Malvoideae</taxon>
        <taxon>Gossypium</taxon>
    </lineage>
</organism>
<name>A0A9D3VQC8_9ROSI</name>
<dbReference type="OrthoDB" id="10621285at2759"/>
<sequence>MTNEKVDISLQVHQGTHPRRNIHEEVFKESIDKFQLQYLADERRFHLIEKGKIVDDLSPPMLKSERGKGSMLIESRPFHLHDIGELIIEPAVTWIGIKGRNEFSYYEVELKVNSCYELFQICLKSLMDNESFTQVI</sequence>
<evidence type="ECO:0000313" key="2">
    <source>
        <dbReference type="Proteomes" id="UP000828251"/>
    </source>
</evidence>
<reference evidence="1 2" key="1">
    <citation type="journal article" date="2021" name="Plant Biotechnol. J.">
        <title>Multi-omics assisted identification of the key and species-specific regulatory components of drought-tolerant mechanisms in Gossypium stocksii.</title>
        <authorList>
            <person name="Yu D."/>
            <person name="Ke L."/>
            <person name="Zhang D."/>
            <person name="Wu Y."/>
            <person name="Sun Y."/>
            <person name="Mei J."/>
            <person name="Sun J."/>
            <person name="Sun Y."/>
        </authorList>
    </citation>
    <scope>NUCLEOTIDE SEQUENCE [LARGE SCALE GENOMIC DNA]</scope>
    <source>
        <strain evidence="2">cv. E1</strain>
        <tissue evidence="1">Leaf</tissue>
    </source>
</reference>
<dbReference type="EMBL" id="JAIQCV010000006">
    <property type="protein sequence ID" value="KAH1091624.1"/>
    <property type="molecule type" value="Genomic_DNA"/>
</dbReference>
<proteinExistence type="predicted"/>